<feature type="transmembrane region" description="Helical" evidence="1">
    <location>
        <begin position="30"/>
        <end position="60"/>
    </location>
</feature>
<dbReference type="EMBL" id="AZEY01000050">
    <property type="protein sequence ID" value="KRL66106.1"/>
    <property type="molecule type" value="Genomic_DNA"/>
</dbReference>
<keyword evidence="1" id="KW-0812">Transmembrane</keyword>
<keyword evidence="1" id="KW-0472">Membrane</keyword>
<dbReference type="STRING" id="1423739.FC85_GL002952"/>
<evidence type="ECO:0000256" key="1">
    <source>
        <dbReference type="SAM" id="Phobius"/>
    </source>
</evidence>
<evidence type="ECO:0000313" key="3">
    <source>
        <dbReference type="Proteomes" id="UP000052013"/>
    </source>
</evidence>
<gene>
    <name evidence="2" type="ORF">FC85_GL002952</name>
</gene>
<proteinExistence type="predicted"/>
<name>A0A0R1SHC4_9LACO</name>
<comment type="caution">
    <text evidence="2">The sequence shown here is derived from an EMBL/GenBank/DDBJ whole genome shotgun (WGS) entry which is preliminary data.</text>
</comment>
<keyword evidence="1" id="KW-1133">Transmembrane helix</keyword>
<organism evidence="2 3">
    <name type="scientific">Lentilactobacillus diolivorans DSM 14421</name>
    <dbReference type="NCBI Taxonomy" id="1423739"/>
    <lineage>
        <taxon>Bacteria</taxon>
        <taxon>Bacillati</taxon>
        <taxon>Bacillota</taxon>
        <taxon>Bacilli</taxon>
        <taxon>Lactobacillales</taxon>
        <taxon>Lactobacillaceae</taxon>
        <taxon>Lentilactobacillus</taxon>
    </lineage>
</organism>
<evidence type="ECO:0000313" key="2">
    <source>
        <dbReference type="EMBL" id="KRL66106.1"/>
    </source>
</evidence>
<dbReference type="AlphaFoldDB" id="A0A0R1SHC4"/>
<accession>A0A0R1SHC4</accession>
<protein>
    <submittedName>
        <fullName evidence="2">Uncharacterized protein</fullName>
    </submittedName>
</protein>
<dbReference type="Proteomes" id="UP000052013">
    <property type="component" value="Unassembled WGS sequence"/>
</dbReference>
<reference evidence="2 3" key="1">
    <citation type="journal article" date="2015" name="Genome Announc.">
        <title>Expanding the biotechnology potential of lactobacilli through comparative genomics of 213 strains and associated genera.</title>
        <authorList>
            <person name="Sun Z."/>
            <person name="Harris H.M."/>
            <person name="McCann A."/>
            <person name="Guo C."/>
            <person name="Argimon S."/>
            <person name="Zhang W."/>
            <person name="Yang X."/>
            <person name="Jeffery I.B."/>
            <person name="Cooney J.C."/>
            <person name="Kagawa T.F."/>
            <person name="Liu W."/>
            <person name="Song Y."/>
            <person name="Salvetti E."/>
            <person name="Wrobel A."/>
            <person name="Rasinkangas P."/>
            <person name="Parkhill J."/>
            <person name="Rea M.C."/>
            <person name="O'Sullivan O."/>
            <person name="Ritari J."/>
            <person name="Douillard F.P."/>
            <person name="Paul Ross R."/>
            <person name="Yang R."/>
            <person name="Briner A.E."/>
            <person name="Felis G.E."/>
            <person name="de Vos W.M."/>
            <person name="Barrangou R."/>
            <person name="Klaenhammer T.R."/>
            <person name="Caufield P.W."/>
            <person name="Cui Y."/>
            <person name="Zhang H."/>
            <person name="O'Toole P.W."/>
        </authorList>
    </citation>
    <scope>NUCLEOTIDE SEQUENCE [LARGE SCALE GENOMIC DNA]</scope>
    <source>
        <strain evidence="2 3">DSM 14421</strain>
    </source>
</reference>
<sequence length="64" mass="7225">MAEPQTVKSSANNNIITDDSHRIFFDVRMLCYRFSILGLAVFVDGLHIIGILVGRCLFFVGDMF</sequence>
<dbReference type="PATRIC" id="fig|1423739.3.peg.3071"/>